<dbReference type="InterPro" id="IPR039048">
    <property type="entry name" value="Trub2"/>
</dbReference>
<dbReference type="SUPFAM" id="SSF55120">
    <property type="entry name" value="Pseudouridine synthase"/>
    <property type="match status" value="1"/>
</dbReference>
<sequence>MSGKSILKTYTKTKNLVSVKTNDAPTIWSSLNGIINIFKPAGTSLHHVRNAIATNICKDLNEQNVRPPKKIVSIEDVSEEKYVVTLKDSLADNVLVTGPRYQFEDVRLNVAATLGRNTSGLLLFGINDGSKLAHAIYKNKSTRAYHITGKFGEATDNYFMNGKVVERATYHRIRRSNIDSLLASMQASHQRKMFEHCGVHLESQAAYELALKGPIRPADNKLPVLYGIKCIDFSSPFFTIEVQCINEYEQYLLTLIHDIGYQMHSVAHCTKIKCIRYGHFHVEDSMLRHYWNLQGITNSIATSRRILAHHPEMLKQYEPSLM</sequence>
<protein>
    <submittedName>
        <fullName evidence="3">Putative pseudouridine synthase</fullName>
    </submittedName>
</protein>
<evidence type="ECO:0000259" key="2">
    <source>
        <dbReference type="Pfam" id="PF01509"/>
    </source>
</evidence>
<dbReference type="PANTHER" id="PTHR13195">
    <property type="entry name" value="PSEUDOURIDINE SYNTHASE-RELATED"/>
    <property type="match status" value="1"/>
</dbReference>
<dbReference type="Pfam" id="PF01509">
    <property type="entry name" value="TruB_N"/>
    <property type="match status" value="1"/>
</dbReference>
<dbReference type="InterPro" id="IPR020103">
    <property type="entry name" value="PsdUridine_synth_cat_dom_sf"/>
</dbReference>
<dbReference type="GO" id="GO:0009982">
    <property type="term" value="F:pseudouridine synthase activity"/>
    <property type="evidence" value="ECO:0007669"/>
    <property type="project" value="InterPro"/>
</dbReference>
<proteinExistence type="inferred from homology"/>
<feature type="domain" description="Pseudouridine synthase II N-terminal" evidence="2">
    <location>
        <begin position="110"/>
        <end position="245"/>
    </location>
</feature>
<dbReference type="Gene3D" id="3.30.2350.10">
    <property type="entry name" value="Pseudouridine synthase"/>
    <property type="match status" value="1"/>
</dbReference>
<dbReference type="AlphaFoldDB" id="A0A6M2DTY3"/>
<dbReference type="PANTHER" id="PTHR13195:SF0">
    <property type="entry name" value="PSEUDOURIDYLATE SYNTHASE TRUB2, MITOCHONDRIAL"/>
    <property type="match status" value="1"/>
</dbReference>
<organism evidence="3">
    <name type="scientific">Xenopsylla cheopis</name>
    <name type="common">Oriental rat flea</name>
    <name type="synonym">Pulex cheopis</name>
    <dbReference type="NCBI Taxonomy" id="163159"/>
    <lineage>
        <taxon>Eukaryota</taxon>
        <taxon>Metazoa</taxon>
        <taxon>Ecdysozoa</taxon>
        <taxon>Arthropoda</taxon>
        <taxon>Hexapoda</taxon>
        <taxon>Insecta</taxon>
        <taxon>Pterygota</taxon>
        <taxon>Neoptera</taxon>
        <taxon>Endopterygota</taxon>
        <taxon>Siphonaptera</taxon>
        <taxon>Pulicidae</taxon>
        <taxon>Xenopsyllinae</taxon>
        <taxon>Xenopsylla</taxon>
    </lineage>
</organism>
<comment type="similarity">
    <text evidence="1">Belongs to the pseudouridine synthase TruB family.</text>
</comment>
<dbReference type="EMBL" id="GIIL01006070">
    <property type="protein sequence ID" value="NOV49796.1"/>
    <property type="molecule type" value="Transcribed_RNA"/>
</dbReference>
<dbReference type="GO" id="GO:0001522">
    <property type="term" value="P:pseudouridine synthesis"/>
    <property type="evidence" value="ECO:0007669"/>
    <property type="project" value="InterPro"/>
</dbReference>
<dbReference type="InterPro" id="IPR002501">
    <property type="entry name" value="PsdUridine_synth_N"/>
</dbReference>
<accession>A0A6M2DTY3</accession>
<name>A0A6M2DTY3_XENCH</name>
<evidence type="ECO:0000313" key="3">
    <source>
        <dbReference type="EMBL" id="NOV49796.1"/>
    </source>
</evidence>
<dbReference type="GO" id="GO:0003723">
    <property type="term" value="F:RNA binding"/>
    <property type="evidence" value="ECO:0007669"/>
    <property type="project" value="InterPro"/>
</dbReference>
<dbReference type="GO" id="GO:0006396">
    <property type="term" value="P:RNA processing"/>
    <property type="evidence" value="ECO:0007669"/>
    <property type="project" value="InterPro"/>
</dbReference>
<evidence type="ECO:0000256" key="1">
    <source>
        <dbReference type="ARBA" id="ARBA00008999"/>
    </source>
</evidence>
<reference evidence="3" key="1">
    <citation type="submission" date="2020-03" db="EMBL/GenBank/DDBJ databases">
        <title>Transcriptomic Profiling of the Digestive Tract of the Rat Flea, Xenopsylla cheopis, Following Blood Feeding and Infection with Yersinia pestis.</title>
        <authorList>
            <person name="Bland D.M."/>
            <person name="Martens C.A."/>
            <person name="Virtaneva K."/>
            <person name="Kanakabandi K."/>
            <person name="Long D."/>
            <person name="Rosenke R."/>
            <person name="Saturday G.A."/>
            <person name="Hoyt F.H."/>
            <person name="Bruno D.P."/>
            <person name="Ribeiro J.M.C."/>
            <person name="Hinnebusch J."/>
        </authorList>
    </citation>
    <scope>NUCLEOTIDE SEQUENCE</scope>
</reference>